<accession>A0A1F4TQ08</accession>
<comment type="caution">
    <text evidence="1">The sequence shown here is derived from an EMBL/GenBank/DDBJ whole genome shotgun (WGS) entry which is preliminary data.</text>
</comment>
<evidence type="ECO:0000313" key="1">
    <source>
        <dbReference type="EMBL" id="OGC34610.1"/>
    </source>
</evidence>
<proteinExistence type="predicted"/>
<protein>
    <submittedName>
        <fullName evidence="1">Uncharacterized protein</fullName>
    </submittedName>
</protein>
<dbReference type="AlphaFoldDB" id="A0A1F4TQ08"/>
<dbReference type="EMBL" id="MEUI01000014">
    <property type="protein sequence ID" value="OGC34610.1"/>
    <property type="molecule type" value="Genomic_DNA"/>
</dbReference>
<dbReference type="Proteomes" id="UP000177309">
    <property type="component" value="Unassembled WGS sequence"/>
</dbReference>
<organism evidence="1 2">
    <name type="scientific">candidate division WOR-1 bacterium RIFOXYC2_FULL_41_25</name>
    <dbReference type="NCBI Taxonomy" id="1802586"/>
    <lineage>
        <taxon>Bacteria</taxon>
        <taxon>Bacillati</taxon>
        <taxon>Saganbacteria</taxon>
    </lineage>
</organism>
<evidence type="ECO:0000313" key="2">
    <source>
        <dbReference type="Proteomes" id="UP000177309"/>
    </source>
</evidence>
<reference evidence="1 2" key="1">
    <citation type="journal article" date="2016" name="Nat. Commun.">
        <title>Thousands of microbial genomes shed light on interconnected biogeochemical processes in an aquifer system.</title>
        <authorList>
            <person name="Anantharaman K."/>
            <person name="Brown C.T."/>
            <person name="Hug L.A."/>
            <person name="Sharon I."/>
            <person name="Castelle C.J."/>
            <person name="Probst A.J."/>
            <person name="Thomas B.C."/>
            <person name="Singh A."/>
            <person name="Wilkins M.J."/>
            <person name="Karaoz U."/>
            <person name="Brodie E.L."/>
            <person name="Williams K.H."/>
            <person name="Hubbard S.S."/>
            <person name="Banfield J.F."/>
        </authorList>
    </citation>
    <scope>NUCLEOTIDE SEQUENCE [LARGE SCALE GENOMIC DNA]</scope>
</reference>
<gene>
    <name evidence="1" type="ORF">A2462_04690</name>
</gene>
<name>A0A1F4TQ08_UNCSA</name>
<sequence>MIANANFGSLYAYLKPGRTPGKSQPLLQRLAKQKTVSRGIVAAAKTDLTISSRLERQNLSAIDFERLEGQACQTRLTAIGLIENRHDMFVTEAELEAAPAQRQQSGTDTVVASGFVHPVANGNGQSTKPKGGLITEGSFHRPVVRLIYSTIEQGHVYIYRNKLQPDKNLETEVFPLEGEPLPENVLVRVCSDNELEICYPDGSHSHYIDSNHAAGFRITKLAPYLADIESIAGYFFMKVSGEGELALANRVIPLPRYESQYVKVTFVYGQITIENPDTRETLFQFKQKNQTRLHPKAAAVDLASLSGREIREVSKDGSFGLGGSTLYLARHHYGKTIAIELRAGLIISITDQTTRQPIPLEDLRVTHIYSSQGRRIGFIPVKHHFSQADFRRRTGWLLLDEIRGKTFYHCNGKVPFPQGFTRVFARLENGKILGYHCYHDAQALPNQAPDNPVWFKRLYLNSKRPHLVTPKPDQDFWQQFYATPGARVTHYQVPKNLRTSIGLTGTRYVEQKFARHWQIITNLGNGKLLFSYYKNPTSNPKEKPVATEVWDIPK</sequence>